<dbReference type="InterPro" id="IPR012910">
    <property type="entry name" value="Plug_dom"/>
</dbReference>
<evidence type="ECO:0000256" key="7">
    <source>
        <dbReference type="ARBA" id="ARBA00023004"/>
    </source>
</evidence>
<evidence type="ECO:0000256" key="3">
    <source>
        <dbReference type="ARBA" id="ARBA00022452"/>
    </source>
</evidence>
<keyword evidence="4" id="KW-0410">Iron transport</keyword>
<feature type="signal peptide" evidence="15">
    <location>
        <begin position="1"/>
        <end position="19"/>
    </location>
</feature>
<evidence type="ECO:0000256" key="15">
    <source>
        <dbReference type="SAM" id="SignalP"/>
    </source>
</evidence>
<dbReference type="Proteomes" id="UP000501237">
    <property type="component" value="Chromosome"/>
</dbReference>
<evidence type="ECO:0000256" key="10">
    <source>
        <dbReference type="ARBA" id="ARBA00023136"/>
    </source>
</evidence>
<name>A0A679GKI8_9GAMM</name>
<organism evidence="18 19">
    <name type="scientific">Metapseudomonas otitidis</name>
    <dbReference type="NCBI Taxonomy" id="319939"/>
    <lineage>
        <taxon>Bacteria</taxon>
        <taxon>Pseudomonadati</taxon>
        <taxon>Pseudomonadota</taxon>
        <taxon>Gammaproteobacteria</taxon>
        <taxon>Pseudomonadales</taxon>
        <taxon>Pseudomonadaceae</taxon>
        <taxon>Metapseudomonas</taxon>
    </lineage>
</organism>
<keyword evidence="5 12" id="KW-0812">Transmembrane</keyword>
<feature type="domain" description="TonB-dependent receptor plug" evidence="17">
    <location>
        <begin position="42"/>
        <end position="149"/>
    </location>
</feature>
<dbReference type="CDD" id="cd01347">
    <property type="entry name" value="ligand_gated_channel"/>
    <property type="match status" value="1"/>
</dbReference>
<keyword evidence="10 12" id="KW-0472">Membrane</keyword>
<dbReference type="PROSITE" id="PS01156">
    <property type="entry name" value="TONB_DEPENDENT_REC_2"/>
    <property type="match status" value="1"/>
</dbReference>
<keyword evidence="2 12" id="KW-0813">Transport</keyword>
<evidence type="ECO:0000256" key="5">
    <source>
        <dbReference type="ARBA" id="ARBA00022692"/>
    </source>
</evidence>
<keyword evidence="11 12" id="KW-0998">Cell outer membrane</keyword>
<comment type="similarity">
    <text evidence="12 14">Belongs to the TonB-dependent receptor family.</text>
</comment>
<evidence type="ECO:0000313" key="19">
    <source>
        <dbReference type="Proteomes" id="UP000501237"/>
    </source>
</evidence>
<keyword evidence="18" id="KW-0675">Receptor</keyword>
<accession>A0A679GKI8</accession>
<evidence type="ECO:0000256" key="2">
    <source>
        <dbReference type="ARBA" id="ARBA00022448"/>
    </source>
</evidence>
<evidence type="ECO:0000256" key="4">
    <source>
        <dbReference type="ARBA" id="ARBA00022496"/>
    </source>
</evidence>
<evidence type="ECO:0000256" key="9">
    <source>
        <dbReference type="ARBA" id="ARBA00023077"/>
    </source>
</evidence>
<feature type="chain" id="PRO_5025658246" evidence="15">
    <location>
        <begin position="20"/>
        <end position="666"/>
    </location>
</feature>
<evidence type="ECO:0000256" key="14">
    <source>
        <dbReference type="RuleBase" id="RU003357"/>
    </source>
</evidence>
<dbReference type="InterPro" id="IPR000531">
    <property type="entry name" value="Beta-barrel_TonB"/>
</dbReference>
<dbReference type="InterPro" id="IPR037066">
    <property type="entry name" value="Plug_dom_sf"/>
</dbReference>
<evidence type="ECO:0000256" key="11">
    <source>
        <dbReference type="ARBA" id="ARBA00023237"/>
    </source>
</evidence>
<sequence>MKPAALTLSLLAASSPLLAEEVAELDPLEITASRTRTDWLTAPVAVSAVETANRPGEQGLTLDTQLAQVPGTYVQSRYNFAQGMRIAIRGFGARSSFGVRGVRVLVDGVPLTMPDGQTEMDGVDTALVESLEVIRGPAASSYGNAAGGVLAIRTREPGETPFSQLDVSAGGLGYHRVRAETSGSVDNLGGLLAFNSTQLDGYRDHGRAEANSFTGKLAWQAEAGRLGLSLSALDNRSEDPGALTRTEVRADRSQARAQSLRFNSDERIRQQRLALTWEGQAAGDDSYLLRSWVGSRQFGNRLPLQNNGQTRYDRLFSGLGAQYTHHAEWFGLPQRLTGGLDLEAQRDDRDRHNNLDGRTGALTLEQREQARSQGLFLEDAIQLGERWQATLGLRRDSVKLEVDDRFLGNGDDSSARTYSDWNRSLGLSYRLDAHHVLYARYATSFETPTANELANPAGGGFNPALGPAQATNREVGLKGEWNDLRYEAALYRIDLDDELVPYGSGITYYANAGKSRRDGLELSLDWRLDPHWRLAAAYSYNDYRFIEFKSGNADYGDNAIPGIPRQSLFVEVAYEWDGGYARLNSVTQDRLYAENANNVRVGGYTLVNARLGTRLEWNGQALEPYLGIDNLFGRDYYDNIRINDGNARYFEPGPGRVIYAGASLSF</sequence>
<gene>
    <name evidence="18" type="ORF">PtoMrB4_39190</name>
</gene>
<evidence type="ECO:0000259" key="17">
    <source>
        <dbReference type="Pfam" id="PF07715"/>
    </source>
</evidence>
<keyword evidence="9 14" id="KW-0798">TonB box</keyword>
<keyword evidence="6 15" id="KW-0732">Signal</keyword>
<dbReference type="SUPFAM" id="SSF56935">
    <property type="entry name" value="Porins"/>
    <property type="match status" value="1"/>
</dbReference>
<comment type="subcellular location">
    <subcellularLocation>
        <location evidence="1 12">Cell outer membrane</location>
        <topology evidence="1 12">Multi-pass membrane protein</topology>
    </subcellularLocation>
</comment>
<dbReference type="KEGG" id="poj:PtoMrB4_39190"/>
<evidence type="ECO:0000259" key="16">
    <source>
        <dbReference type="Pfam" id="PF00593"/>
    </source>
</evidence>
<dbReference type="Gene3D" id="2.40.170.20">
    <property type="entry name" value="TonB-dependent receptor, beta-barrel domain"/>
    <property type="match status" value="1"/>
</dbReference>
<evidence type="ECO:0000256" key="13">
    <source>
        <dbReference type="PROSITE-ProRule" id="PRU10144"/>
    </source>
</evidence>
<dbReference type="InterPro" id="IPR010917">
    <property type="entry name" value="TonB_rcpt_CS"/>
</dbReference>
<reference evidence="18 19" key="1">
    <citation type="journal article" date="2020" name="Microbiol. Resour. Announc.">
        <title>Complete genome sequence of Pseudomonas otitidis strain MrB4, isolated from Lake Biwa in Japan.</title>
        <authorList>
            <person name="Miyazaki K."/>
            <person name="Hase E."/>
            <person name="Maruya T."/>
        </authorList>
    </citation>
    <scope>NUCLEOTIDE SEQUENCE [LARGE SCALE GENOMIC DNA]</scope>
    <source>
        <strain evidence="18 19">MrB4</strain>
    </source>
</reference>
<feature type="domain" description="TonB-dependent receptor-like beta-barrel" evidence="16">
    <location>
        <begin position="214"/>
        <end position="631"/>
    </location>
</feature>
<keyword evidence="8" id="KW-0406">Ion transport</keyword>
<keyword evidence="7" id="KW-0408">Iron</keyword>
<dbReference type="PANTHER" id="PTHR32552">
    <property type="entry name" value="FERRICHROME IRON RECEPTOR-RELATED"/>
    <property type="match status" value="1"/>
</dbReference>
<dbReference type="PANTHER" id="PTHR32552:SF68">
    <property type="entry name" value="FERRICHROME OUTER MEMBRANE TRANSPORTER_PHAGE RECEPTOR"/>
    <property type="match status" value="1"/>
</dbReference>
<proteinExistence type="inferred from homology"/>
<dbReference type="InterPro" id="IPR036942">
    <property type="entry name" value="Beta-barrel_TonB_sf"/>
</dbReference>
<dbReference type="InterPro" id="IPR039426">
    <property type="entry name" value="TonB-dep_rcpt-like"/>
</dbReference>
<evidence type="ECO:0000256" key="12">
    <source>
        <dbReference type="PROSITE-ProRule" id="PRU01360"/>
    </source>
</evidence>
<evidence type="ECO:0000256" key="8">
    <source>
        <dbReference type="ARBA" id="ARBA00023065"/>
    </source>
</evidence>
<dbReference type="PROSITE" id="PS52016">
    <property type="entry name" value="TONB_DEPENDENT_REC_3"/>
    <property type="match status" value="1"/>
</dbReference>
<dbReference type="GeneID" id="57399138"/>
<dbReference type="Pfam" id="PF07715">
    <property type="entry name" value="Plug"/>
    <property type="match status" value="1"/>
</dbReference>
<evidence type="ECO:0000256" key="1">
    <source>
        <dbReference type="ARBA" id="ARBA00004571"/>
    </source>
</evidence>
<dbReference type="AlphaFoldDB" id="A0A679GKI8"/>
<dbReference type="Pfam" id="PF00593">
    <property type="entry name" value="TonB_dep_Rec_b-barrel"/>
    <property type="match status" value="1"/>
</dbReference>
<evidence type="ECO:0000313" key="18">
    <source>
        <dbReference type="EMBL" id="BCA29942.1"/>
    </source>
</evidence>
<feature type="short sequence motif" description="TonB C-terminal box" evidence="13">
    <location>
        <begin position="649"/>
        <end position="666"/>
    </location>
</feature>
<protein>
    <submittedName>
        <fullName evidence="18">TonB-dependent receptor</fullName>
    </submittedName>
</protein>
<evidence type="ECO:0000256" key="6">
    <source>
        <dbReference type="ARBA" id="ARBA00022729"/>
    </source>
</evidence>
<dbReference type="EMBL" id="AP022642">
    <property type="protein sequence ID" value="BCA29942.1"/>
    <property type="molecule type" value="Genomic_DNA"/>
</dbReference>
<dbReference type="RefSeq" id="WP_172434270.1">
    <property type="nucleotide sequence ID" value="NZ_AP022642.1"/>
</dbReference>
<dbReference type="GO" id="GO:0009279">
    <property type="term" value="C:cell outer membrane"/>
    <property type="evidence" value="ECO:0007669"/>
    <property type="project" value="UniProtKB-SubCell"/>
</dbReference>
<dbReference type="Gene3D" id="2.170.130.10">
    <property type="entry name" value="TonB-dependent receptor, plug domain"/>
    <property type="match status" value="1"/>
</dbReference>
<dbReference type="GO" id="GO:0015344">
    <property type="term" value="F:siderophore uptake transmembrane transporter activity"/>
    <property type="evidence" value="ECO:0007669"/>
    <property type="project" value="TreeGrafter"/>
</dbReference>
<keyword evidence="3 12" id="KW-1134">Transmembrane beta strand</keyword>